<protein>
    <submittedName>
        <fullName evidence="4">Cysteine hydrolase</fullName>
    </submittedName>
</protein>
<gene>
    <name evidence="4" type="ORF">FYJ51_01170</name>
</gene>
<dbReference type="InterPro" id="IPR050272">
    <property type="entry name" value="Isochorismatase-like_hydrls"/>
</dbReference>
<dbReference type="Proteomes" id="UP000461880">
    <property type="component" value="Unassembled WGS sequence"/>
</dbReference>
<evidence type="ECO:0000313" key="5">
    <source>
        <dbReference type="Proteomes" id="UP000461880"/>
    </source>
</evidence>
<dbReference type="Pfam" id="PF00857">
    <property type="entry name" value="Isochorismatase"/>
    <property type="match status" value="1"/>
</dbReference>
<dbReference type="SUPFAM" id="SSF52499">
    <property type="entry name" value="Isochorismatase-like hydrolases"/>
    <property type="match status" value="1"/>
</dbReference>
<sequence length="179" mass="19426">MKQVLAVIDMQVDFVNGSLGTKEAEGIVQNVVKKIQNWDGPVYATRDTHEENYLETQEGTHLPVVHCVRNTPGWEIVPEVAAALKEKHAVIIDKPTFGSLTLAEQLKMLNQKEPVSIELIGLCTDICVVSNALLLKANMPEVPISVDASCCAGVTPASHQAAIETMRSCQIKVLNGNPD</sequence>
<evidence type="ECO:0000256" key="1">
    <source>
        <dbReference type="ARBA" id="ARBA00006336"/>
    </source>
</evidence>
<dbReference type="CDD" id="cd00431">
    <property type="entry name" value="cysteine_hydrolases"/>
    <property type="match status" value="1"/>
</dbReference>
<evidence type="ECO:0000259" key="3">
    <source>
        <dbReference type="Pfam" id="PF00857"/>
    </source>
</evidence>
<dbReference type="PANTHER" id="PTHR43540">
    <property type="entry name" value="PEROXYUREIDOACRYLATE/UREIDOACRYLATE AMIDOHYDROLASE-RELATED"/>
    <property type="match status" value="1"/>
</dbReference>
<dbReference type="GO" id="GO:0016787">
    <property type="term" value="F:hydrolase activity"/>
    <property type="evidence" value="ECO:0007669"/>
    <property type="project" value="UniProtKB-KW"/>
</dbReference>
<keyword evidence="5" id="KW-1185">Reference proteome</keyword>
<dbReference type="InterPro" id="IPR000868">
    <property type="entry name" value="Isochorismatase-like_dom"/>
</dbReference>
<feature type="domain" description="Isochorismatase-like" evidence="3">
    <location>
        <begin position="4"/>
        <end position="174"/>
    </location>
</feature>
<comment type="caution">
    <text evidence="4">The sequence shown here is derived from an EMBL/GenBank/DDBJ whole genome shotgun (WGS) entry which is preliminary data.</text>
</comment>
<dbReference type="AlphaFoldDB" id="A0A7X2NQG2"/>
<name>A0A7X2NQG2_9FIRM</name>
<keyword evidence="2 4" id="KW-0378">Hydrolase</keyword>
<dbReference type="Gene3D" id="3.40.50.850">
    <property type="entry name" value="Isochorismatase-like"/>
    <property type="match status" value="1"/>
</dbReference>
<evidence type="ECO:0000313" key="4">
    <source>
        <dbReference type="EMBL" id="MSS57523.1"/>
    </source>
</evidence>
<proteinExistence type="inferred from homology"/>
<organism evidence="4 5">
    <name type="scientific">Stecheria intestinalis</name>
    <dbReference type="NCBI Taxonomy" id="2606630"/>
    <lineage>
        <taxon>Bacteria</taxon>
        <taxon>Bacillati</taxon>
        <taxon>Bacillota</taxon>
        <taxon>Erysipelotrichia</taxon>
        <taxon>Erysipelotrichales</taxon>
        <taxon>Erysipelotrichaceae</taxon>
        <taxon>Stecheria</taxon>
    </lineage>
</organism>
<dbReference type="EMBL" id="VUMN01000001">
    <property type="protein sequence ID" value="MSS57523.1"/>
    <property type="molecule type" value="Genomic_DNA"/>
</dbReference>
<dbReference type="InterPro" id="IPR036380">
    <property type="entry name" value="Isochorismatase-like_sf"/>
</dbReference>
<evidence type="ECO:0000256" key="2">
    <source>
        <dbReference type="ARBA" id="ARBA00022801"/>
    </source>
</evidence>
<reference evidence="4 5" key="1">
    <citation type="submission" date="2019-08" db="EMBL/GenBank/DDBJ databases">
        <title>In-depth cultivation of the pig gut microbiome towards novel bacterial diversity and tailored functional studies.</title>
        <authorList>
            <person name="Wylensek D."/>
            <person name="Hitch T.C.A."/>
            <person name="Clavel T."/>
        </authorList>
    </citation>
    <scope>NUCLEOTIDE SEQUENCE [LARGE SCALE GENOMIC DNA]</scope>
    <source>
        <strain evidence="4 5">Oil+RF-744-GAM-WT-6</strain>
    </source>
</reference>
<comment type="similarity">
    <text evidence="1">Belongs to the isochorismatase family.</text>
</comment>
<accession>A0A7X2NQG2</accession>
<dbReference type="RefSeq" id="WP_328597258.1">
    <property type="nucleotide sequence ID" value="NZ_VUMN01000001.1"/>
</dbReference>
<dbReference type="PANTHER" id="PTHR43540:SF6">
    <property type="entry name" value="ISOCHORISMATASE-LIKE DOMAIN-CONTAINING PROTEIN"/>
    <property type="match status" value="1"/>
</dbReference>